<comment type="subcellular location">
    <subcellularLocation>
        <location evidence="1">Membrane</location>
        <topology evidence="1">Multi-pass membrane protein</topology>
    </subcellularLocation>
</comment>
<evidence type="ECO:0000256" key="2">
    <source>
        <dbReference type="ARBA" id="ARBA00022692"/>
    </source>
</evidence>
<dbReference type="Proteomes" id="UP000604046">
    <property type="component" value="Unassembled WGS sequence"/>
</dbReference>
<organism evidence="7 8">
    <name type="scientific">Symbiodinium natans</name>
    <dbReference type="NCBI Taxonomy" id="878477"/>
    <lineage>
        <taxon>Eukaryota</taxon>
        <taxon>Sar</taxon>
        <taxon>Alveolata</taxon>
        <taxon>Dinophyceae</taxon>
        <taxon>Suessiales</taxon>
        <taxon>Symbiodiniaceae</taxon>
        <taxon>Symbiodinium</taxon>
    </lineage>
</organism>
<dbReference type="OrthoDB" id="428278at2759"/>
<feature type="transmembrane region" description="Helical" evidence="6">
    <location>
        <begin position="22"/>
        <end position="40"/>
    </location>
</feature>
<feature type="transmembrane region" description="Helical" evidence="6">
    <location>
        <begin position="560"/>
        <end position="580"/>
    </location>
</feature>
<evidence type="ECO:0000256" key="5">
    <source>
        <dbReference type="SAM" id="MobiDB-lite"/>
    </source>
</evidence>
<keyword evidence="4 6" id="KW-0472">Membrane</keyword>
<evidence type="ECO:0000256" key="6">
    <source>
        <dbReference type="SAM" id="Phobius"/>
    </source>
</evidence>
<feature type="region of interest" description="Disordered" evidence="5">
    <location>
        <begin position="956"/>
        <end position="977"/>
    </location>
</feature>
<dbReference type="AlphaFoldDB" id="A0A812QPF3"/>
<evidence type="ECO:0000256" key="3">
    <source>
        <dbReference type="ARBA" id="ARBA00022989"/>
    </source>
</evidence>
<feature type="transmembrane region" description="Helical" evidence="6">
    <location>
        <begin position="685"/>
        <end position="706"/>
    </location>
</feature>
<proteinExistence type="predicted"/>
<evidence type="ECO:0000313" key="7">
    <source>
        <dbReference type="EMBL" id="CAE7397256.1"/>
    </source>
</evidence>
<dbReference type="Gene3D" id="1.20.1540.10">
    <property type="entry name" value="Rhomboid-like"/>
    <property type="match status" value="1"/>
</dbReference>
<evidence type="ECO:0000256" key="1">
    <source>
        <dbReference type="ARBA" id="ARBA00004141"/>
    </source>
</evidence>
<accession>A0A812QPF3</accession>
<dbReference type="SUPFAM" id="SSF144091">
    <property type="entry name" value="Rhomboid-like"/>
    <property type="match status" value="1"/>
</dbReference>
<feature type="transmembrane region" description="Helical" evidence="6">
    <location>
        <begin position="428"/>
        <end position="449"/>
    </location>
</feature>
<evidence type="ECO:0000313" key="8">
    <source>
        <dbReference type="Proteomes" id="UP000604046"/>
    </source>
</evidence>
<keyword evidence="8" id="KW-1185">Reference proteome</keyword>
<gene>
    <name evidence="7" type="ORF">SNAT2548_LOCUS21631</name>
</gene>
<feature type="transmembrane region" description="Helical" evidence="6">
    <location>
        <begin position="455"/>
        <end position="477"/>
    </location>
</feature>
<evidence type="ECO:0000256" key="4">
    <source>
        <dbReference type="ARBA" id="ARBA00023136"/>
    </source>
</evidence>
<comment type="caution">
    <text evidence="7">The sequence shown here is derived from an EMBL/GenBank/DDBJ whole genome shotgun (WGS) entry which is preliminary data.</text>
</comment>
<dbReference type="GO" id="GO:0016020">
    <property type="term" value="C:membrane"/>
    <property type="evidence" value="ECO:0007669"/>
    <property type="project" value="UniProtKB-SubCell"/>
</dbReference>
<keyword evidence="2 6" id="KW-0812">Transmembrane</keyword>
<sequence length="977" mass="107736">MKTLQDEKGQGTQRHMRRRSGAAGRLLVAACCAAVVAVAVNSPSRADRRREREAELELEAEGFTELDAEQEYPLVAAGRSASSPSTQAFLSLDEKDGRFCGKEGDLCKCFGKVRYGRLFSWSGDLVVDGSVNCSAALFGDPMPMDIKICKCYPTMCTTQMGICTPEPCMCPTSRDPDMEWEKKTLMTGDGTKCWACEKKRASTGVAEGGNSTYCPTQMGRCSLKRSCKCEDPADIKRVMRTKNGEKCWTCAPVGEGRSMGMDSGQRAMFWLLPLLWSFMDWPQSFWQVCNGDRALTIFAALCIIGYLLQVFAPFLRLDRFFSFYAPCMKKGEFWRFFTYFMLHSDLQHLCVNLFHLMDALDLEGVPDLEVSPGVPLKCTRDGPVASICYPDIGIGANNIVGIMATVLAFGALVGTMKNFGALVQGASSVCFGVDGALIALYGVFLGAGLDEQLRIPQFGAFFWMRIGIIAFHIIIDIVQSLCGSGKDTVGTVAHMASLVAGFCYVILFLPPMGDGSFFGSDRPYIVNCGMTSPKYVTLDEATTHCLAFFRRSNGIEINTAQNIAGTVLIAGVVVAIVNAIHKRDITDDGIAVFSCGDSQKPQKGAVRDDKTTELDSEITGREKVLGDIKDTVSFLQRFHTNLSKVVLRPQARKRVGDPKVPIWQSQTEPSFQGDMRTRFRFRISAQIRCHCIMASVQGCLFLALAGPHMPRAMYPSVKVKPYGPEAFSGVPSESSPDEKGVITLLQEFVQTSPSFRIPQGMPALQWNYDVKLTKTSKSRFRARLAFLLDGIPHHVLGAWDSSKKNAQRELADSCLKFFIGAWSALLLQEGSMQVLKPVTPEHGCVRMEACVDTIFSQYCQSFLDAPPSWSVEVECPTGESASIGYKALVQLQLLGVPHTFAGRLCRTPQDAKTDTAKRVLWYLQCPGFEDLFELDPDAFECRDKLPMPSPQWSPWKLQSQPNFPAEPGHSSTRLSGW</sequence>
<keyword evidence="3 6" id="KW-1133">Transmembrane helix</keyword>
<feature type="transmembrane region" description="Helical" evidence="6">
    <location>
        <begin position="489"/>
        <end position="509"/>
    </location>
</feature>
<reference evidence="7" key="1">
    <citation type="submission" date="2021-02" db="EMBL/GenBank/DDBJ databases">
        <authorList>
            <person name="Dougan E. K."/>
            <person name="Rhodes N."/>
            <person name="Thang M."/>
            <person name="Chan C."/>
        </authorList>
    </citation>
    <scope>NUCLEOTIDE SEQUENCE</scope>
</reference>
<feature type="transmembrane region" description="Helical" evidence="6">
    <location>
        <begin position="294"/>
        <end position="315"/>
    </location>
</feature>
<dbReference type="InterPro" id="IPR035952">
    <property type="entry name" value="Rhomboid-like_sf"/>
</dbReference>
<feature type="transmembrane region" description="Helical" evidence="6">
    <location>
        <begin position="399"/>
        <end position="416"/>
    </location>
</feature>
<protein>
    <submittedName>
        <fullName evidence="7">Uncharacterized protein</fullName>
    </submittedName>
</protein>
<name>A0A812QPF3_9DINO</name>
<dbReference type="EMBL" id="CAJNDS010002258">
    <property type="protein sequence ID" value="CAE7397256.1"/>
    <property type="molecule type" value="Genomic_DNA"/>
</dbReference>
<feature type="transmembrane region" description="Helical" evidence="6">
    <location>
        <begin position="267"/>
        <end position="288"/>
    </location>
</feature>